<feature type="compositionally biased region" description="Basic and acidic residues" evidence="1">
    <location>
        <begin position="1"/>
        <end position="20"/>
    </location>
</feature>
<dbReference type="InterPro" id="IPR057873">
    <property type="entry name" value="CTHRC1_C"/>
</dbReference>
<comment type="caution">
    <text evidence="3">The sequence shown here is derived from an EMBL/GenBank/DDBJ whole genome shotgun (WGS) entry which is preliminary data.</text>
</comment>
<sequence>MWYPRDPRNPRESRLTRTEGKGWTTGTRGTRRSRGRTGSHRIPQGYQTGNSVLRETLNSNLDSGNIYGCKFVKKEDISHLRVVYQGNTRVWTAYKCKRWFFTFNGVECSIPIDTAVYHWPRENIIRTTTIEGYCSGISKGPVTVALNVGACASHSAGVVDAYTGWNSVSRIIVQEVQPPQQ</sequence>
<gene>
    <name evidence="3" type="ORF">OS493_004930</name>
</gene>
<dbReference type="EMBL" id="MU826827">
    <property type="protein sequence ID" value="KAJ7374592.1"/>
    <property type="molecule type" value="Genomic_DNA"/>
</dbReference>
<reference evidence="3" key="1">
    <citation type="submission" date="2023-01" db="EMBL/GenBank/DDBJ databases">
        <title>Genome assembly of the deep-sea coral Lophelia pertusa.</title>
        <authorList>
            <person name="Herrera S."/>
            <person name="Cordes E."/>
        </authorList>
    </citation>
    <scope>NUCLEOTIDE SEQUENCE</scope>
    <source>
        <strain evidence="3">USNM1676648</strain>
        <tissue evidence="3">Polyp</tissue>
    </source>
</reference>
<protein>
    <recommendedName>
        <fullName evidence="2">CTHRC1 C-terminal domain-containing protein</fullName>
    </recommendedName>
</protein>
<dbReference type="AlphaFoldDB" id="A0A9X0CSN7"/>
<evidence type="ECO:0000313" key="4">
    <source>
        <dbReference type="Proteomes" id="UP001163046"/>
    </source>
</evidence>
<evidence type="ECO:0000259" key="2">
    <source>
        <dbReference type="Pfam" id="PF25815"/>
    </source>
</evidence>
<dbReference type="Pfam" id="PF25815">
    <property type="entry name" value="CTHRC1_C"/>
    <property type="match status" value="1"/>
</dbReference>
<dbReference type="OrthoDB" id="5985978at2759"/>
<organism evidence="3 4">
    <name type="scientific">Desmophyllum pertusum</name>
    <dbReference type="NCBI Taxonomy" id="174260"/>
    <lineage>
        <taxon>Eukaryota</taxon>
        <taxon>Metazoa</taxon>
        <taxon>Cnidaria</taxon>
        <taxon>Anthozoa</taxon>
        <taxon>Hexacorallia</taxon>
        <taxon>Scleractinia</taxon>
        <taxon>Caryophylliina</taxon>
        <taxon>Caryophylliidae</taxon>
        <taxon>Desmophyllum</taxon>
    </lineage>
</organism>
<feature type="compositionally biased region" description="Basic residues" evidence="1">
    <location>
        <begin position="29"/>
        <end position="39"/>
    </location>
</feature>
<evidence type="ECO:0000256" key="1">
    <source>
        <dbReference type="SAM" id="MobiDB-lite"/>
    </source>
</evidence>
<proteinExistence type="predicted"/>
<dbReference type="Proteomes" id="UP001163046">
    <property type="component" value="Unassembled WGS sequence"/>
</dbReference>
<accession>A0A9X0CSN7</accession>
<name>A0A9X0CSN7_9CNID</name>
<feature type="region of interest" description="Disordered" evidence="1">
    <location>
        <begin position="1"/>
        <end position="46"/>
    </location>
</feature>
<keyword evidence="4" id="KW-1185">Reference proteome</keyword>
<feature type="domain" description="CTHRC1 C-terminal" evidence="2">
    <location>
        <begin position="56"/>
        <end position="173"/>
    </location>
</feature>
<evidence type="ECO:0000313" key="3">
    <source>
        <dbReference type="EMBL" id="KAJ7374592.1"/>
    </source>
</evidence>